<comment type="similarity">
    <text evidence="6">Belongs to the ABC-4 integral membrane protein family.</text>
</comment>
<evidence type="ECO:0000256" key="6">
    <source>
        <dbReference type="ARBA" id="ARBA00038076"/>
    </source>
</evidence>
<comment type="caution">
    <text evidence="10">The sequence shown here is derived from an EMBL/GenBank/DDBJ whole genome shotgun (WGS) entry which is preliminary data.</text>
</comment>
<dbReference type="PANTHER" id="PTHR30572">
    <property type="entry name" value="MEMBRANE COMPONENT OF TRANSPORTER-RELATED"/>
    <property type="match status" value="1"/>
</dbReference>
<keyword evidence="3 7" id="KW-0812">Transmembrane</keyword>
<dbReference type="Proteomes" id="UP000228949">
    <property type="component" value="Unassembled WGS sequence"/>
</dbReference>
<dbReference type="GO" id="GO:0022857">
    <property type="term" value="F:transmembrane transporter activity"/>
    <property type="evidence" value="ECO:0007669"/>
    <property type="project" value="TreeGrafter"/>
</dbReference>
<feature type="transmembrane region" description="Helical" evidence="7">
    <location>
        <begin position="33"/>
        <end position="56"/>
    </location>
</feature>
<feature type="domain" description="ABC3 transporter permease C-terminal" evidence="8">
    <location>
        <begin position="279"/>
        <end position="403"/>
    </location>
</feature>
<organism evidence="10 11">
    <name type="scientific">Candidatus Wolfebacteria bacterium CG03_land_8_20_14_0_80_40_12</name>
    <dbReference type="NCBI Taxonomy" id="1975069"/>
    <lineage>
        <taxon>Bacteria</taxon>
        <taxon>Candidatus Wolfeibacteriota</taxon>
    </lineage>
</organism>
<evidence type="ECO:0000313" key="10">
    <source>
        <dbReference type="EMBL" id="PIU98606.1"/>
    </source>
</evidence>
<feature type="transmembrane region" description="Helical" evidence="7">
    <location>
        <begin position="269"/>
        <end position="293"/>
    </location>
</feature>
<dbReference type="GO" id="GO:0005886">
    <property type="term" value="C:plasma membrane"/>
    <property type="evidence" value="ECO:0007669"/>
    <property type="project" value="UniProtKB-SubCell"/>
</dbReference>
<evidence type="ECO:0000256" key="1">
    <source>
        <dbReference type="ARBA" id="ARBA00004651"/>
    </source>
</evidence>
<evidence type="ECO:0000256" key="7">
    <source>
        <dbReference type="SAM" id="Phobius"/>
    </source>
</evidence>
<keyword evidence="5 7" id="KW-0472">Membrane</keyword>
<sequence length="410" mass="45153">MNASQLKYGNGLKLIDLLRLSLRIFRTKPLRTFLTVLGMAFGIGAVLFLVSLGYGLQFTLLGRLMTTEDSLITLEAFYPSEAEINITNQDLEMISKIPEVAEISPVAEFTGELKYEGVTGLVIVRITNYNYFRLSGLEPDIGTAFLEFAPTIVISNLAAKIININAEEKEIGQDKKLSSKIFYQDEKSIEVEEANTKEPLILKGIVTDESSPPFIIVPENFIDKKPPFFKKVLVKAQDINAVEPLRDKLIEKGFLISARIDLINQATKLMRVITIVLGVFGITALVVAAVGMFNTMIVGFMERIAEVGIIKSLGATDVDVRNIFLMESFIMGFLGGACGIILGIGAGELANLGMNLLAKRFGGKSFDIFVTPFWFILLIIVSSSLIGLISGFWPARKASYLSPKEAFLRK</sequence>
<protein>
    <recommendedName>
        <fullName evidence="12">ABC3 transporter permease protein domain-containing protein</fullName>
    </recommendedName>
</protein>
<keyword evidence="4 7" id="KW-1133">Transmembrane helix</keyword>
<evidence type="ECO:0000259" key="9">
    <source>
        <dbReference type="Pfam" id="PF12704"/>
    </source>
</evidence>
<dbReference type="Pfam" id="PF02687">
    <property type="entry name" value="FtsX"/>
    <property type="match status" value="1"/>
</dbReference>
<evidence type="ECO:0008006" key="12">
    <source>
        <dbReference type="Google" id="ProtNLM"/>
    </source>
</evidence>
<comment type="subcellular location">
    <subcellularLocation>
        <location evidence="1">Cell membrane</location>
        <topology evidence="1">Multi-pass membrane protein</topology>
    </subcellularLocation>
</comment>
<dbReference type="InterPro" id="IPR050250">
    <property type="entry name" value="Macrolide_Exporter_MacB"/>
</dbReference>
<dbReference type="InterPro" id="IPR025857">
    <property type="entry name" value="MacB_PCD"/>
</dbReference>
<dbReference type="InterPro" id="IPR003838">
    <property type="entry name" value="ABC3_permease_C"/>
</dbReference>
<keyword evidence="2" id="KW-1003">Cell membrane</keyword>
<evidence type="ECO:0000256" key="5">
    <source>
        <dbReference type="ARBA" id="ARBA00023136"/>
    </source>
</evidence>
<feature type="transmembrane region" description="Helical" evidence="7">
    <location>
        <begin position="329"/>
        <end position="352"/>
    </location>
</feature>
<evidence type="ECO:0000259" key="8">
    <source>
        <dbReference type="Pfam" id="PF02687"/>
    </source>
</evidence>
<evidence type="ECO:0000256" key="2">
    <source>
        <dbReference type="ARBA" id="ARBA00022475"/>
    </source>
</evidence>
<feature type="domain" description="MacB-like periplasmic core" evidence="9">
    <location>
        <begin position="32"/>
        <end position="248"/>
    </location>
</feature>
<dbReference type="PANTHER" id="PTHR30572:SF4">
    <property type="entry name" value="ABC TRANSPORTER PERMEASE YTRF"/>
    <property type="match status" value="1"/>
</dbReference>
<dbReference type="Pfam" id="PF12704">
    <property type="entry name" value="MacB_PCD"/>
    <property type="match status" value="1"/>
</dbReference>
<dbReference type="EMBL" id="PEVJ01000013">
    <property type="protein sequence ID" value="PIU98606.1"/>
    <property type="molecule type" value="Genomic_DNA"/>
</dbReference>
<dbReference type="AlphaFoldDB" id="A0A2M7B673"/>
<name>A0A2M7B673_9BACT</name>
<evidence type="ECO:0000313" key="11">
    <source>
        <dbReference type="Proteomes" id="UP000228949"/>
    </source>
</evidence>
<accession>A0A2M7B673</accession>
<reference evidence="11" key="1">
    <citation type="submission" date="2017-09" db="EMBL/GenBank/DDBJ databases">
        <title>Depth-based differentiation of microbial function through sediment-hosted aquifers and enrichment of novel symbionts in the deep terrestrial subsurface.</title>
        <authorList>
            <person name="Probst A.J."/>
            <person name="Ladd B."/>
            <person name="Jarett J.K."/>
            <person name="Geller-Mcgrath D.E."/>
            <person name="Sieber C.M.K."/>
            <person name="Emerson J.B."/>
            <person name="Anantharaman K."/>
            <person name="Thomas B.C."/>
            <person name="Malmstrom R."/>
            <person name="Stieglmeier M."/>
            <person name="Klingl A."/>
            <person name="Woyke T."/>
            <person name="Ryan C.M."/>
            <person name="Banfield J.F."/>
        </authorList>
    </citation>
    <scope>NUCLEOTIDE SEQUENCE [LARGE SCALE GENOMIC DNA]</scope>
</reference>
<feature type="transmembrane region" description="Helical" evidence="7">
    <location>
        <begin position="373"/>
        <end position="393"/>
    </location>
</feature>
<evidence type="ECO:0000256" key="3">
    <source>
        <dbReference type="ARBA" id="ARBA00022692"/>
    </source>
</evidence>
<gene>
    <name evidence="10" type="ORF">COS61_00500</name>
</gene>
<proteinExistence type="inferred from homology"/>
<evidence type="ECO:0000256" key="4">
    <source>
        <dbReference type="ARBA" id="ARBA00022989"/>
    </source>
</evidence>